<dbReference type="RefSeq" id="WP_184155413.1">
    <property type="nucleotide sequence ID" value="NZ_JACHKA010000001.1"/>
</dbReference>
<feature type="transmembrane region" description="Helical" evidence="7">
    <location>
        <begin position="328"/>
        <end position="356"/>
    </location>
</feature>
<evidence type="ECO:0000256" key="5">
    <source>
        <dbReference type="ARBA" id="ARBA00022989"/>
    </source>
</evidence>
<sequence>MRIFGQLYIQVLIAIVCAVLVGLLAPDFARSMKPLGDLFIALLRMMLAPIIFCSVVLGLTHVADMKQLGRLALKTLIYFELVTTVAMVLGFAAANIFRPGDGLHAQMMNSGPALAQVAGAASEFTALHFLMSIVPKTLVGAFADGEILQVLFVSLLVGAALSIGGVRPDSALLRGIDEAQTILFRILGFIMRLAPLGAFGALAAALGSFGPQTLLYLTKLVLLYWATSLVFVVCVLGGILMALGISLGRLVSLIRDEMMLVLGTASGEVVLPRLIAKLEACGCDKAVVGFVVPAGYSFNLDGTAIYMALAVGFIAQATDTPLGLADQIAILAVIMLTSKGGTAVAGGAFVKLAATLQTVQKLPLNGLGLLFGVDRLMATCTALTNIIGNCVAVLVVARWEGGFDKERFERWTAAEVDAVISGGGTVPHAEETRS</sequence>
<feature type="transmembrane region" description="Helical" evidence="7">
    <location>
        <begin position="296"/>
        <end position="316"/>
    </location>
</feature>
<accession>A0ABR6NIM2</accession>
<feature type="transmembrane region" description="Helical" evidence="7">
    <location>
        <begin position="147"/>
        <end position="166"/>
    </location>
</feature>
<organism evidence="8 9">
    <name type="scientific">Sphingobium lignivorans</name>
    <dbReference type="NCBI Taxonomy" id="2735886"/>
    <lineage>
        <taxon>Bacteria</taxon>
        <taxon>Pseudomonadati</taxon>
        <taxon>Pseudomonadota</taxon>
        <taxon>Alphaproteobacteria</taxon>
        <taxon>Sphingomonadales</taxon>
        <taxon>Sphingomonadaceae</taxon>
        <taxon>Sphingobium</taxon>
    </lineage>
</organism>
<evidence type="ECO:0000256" key="4">
    <source>
        <dbReference type="ARBA" id="ARBA00022847"/>
    </source>
</evidence>
<dbReference type="SUPFAM" id="SSF118215">
    <property type="entry name" value="Proton glutamate symport protein"/>
    <property type="match status" value="1"/>
</dbReference>
<dbReference type="InterPro" id="IPR018107">
    <property type="entry name" value="Na-dicarboxylate_symporter_CS"/>
</dbReference>
<keyword evidence="4" id="KW-0769">Symport</keyword>
<protein>
    <submittedName>
        <fullName evidence="8">Aerobic C4-dicarboxylate transport protein</fullName>
    </submittedName>
</protein>
<name>A0ABR6NIM2_9SPHN</name>
<keyword evidence="5 7" id="KW-1133">Transmembrane helix</keyword>
<dbReference type="PANTHER" id="PTHR42865:SF1">
    <property type="entry name" value="AEROBIC C4-DICARBOXYLATE TRANSPORT PROTEIN"/>
    <property type="match status" value="1"/>
</dbReference>
<comment type="subcellular location">
    <subcellularLocation>
        <location evidence="1">Membrane</location>
        <topology evidence="1">Multi-pass membrane protein</topology>
    </subcellularLocation>
</comment>
<dbReference type="EMBL" id="JACHKA010000001">
    <property type="protein sequence ID" value="MBB5987124.1"/>
    <property type="molecule type" value="Genomic_DNA"/>
</dbReference>
<keyword evidence="3 7" id="KW-0812">Transmembrane</keyword>
<dbReference type="Gene3D" id="1.10.3860.10">
    <property type="entry name" value="Sodium:dicarboxylate symporter"/>
    <property type="match status" value="1"/>
</dbReference>
<evidence type="ECO:0000313" key="9">
    <source>
        <dbReference type="Proteomes" id="UP001138540"/>
    </source>
</evidence>
<evidence type="ECO:0000256" key="7">
    <source>
        <dbReference type="SAM" id="Phobius"/>
    </source>
</evidence>
<dbReference type="PANTHER" id="PTHR42865">
    <property type="entry name" value="PROTON/GLUTAMATE-ASPARTATE SYMPORTER"/>
    <property type="match status" value="1"/>
</dbReference>
<evidence type="ECO:0000256" key="3">
    <source>
        <dbReference type="ARBA" id="ARBA00022692"/>
    </source>
</evidence>
<keyword evidence="9" id="KW-1185">Reference proteome</keyword>
<feature type="transmembrane region" description="Helical" evidence="7">
    <location>
        <begin position="75"/>
        <end position="97"/>
    </location>
</feature>
<feature type="transmembrane region" description="Helical" evidence="7">
    <location>
        <begin position="376"/>
        <end position="397"/>
    </location>
</feature>
<dbReference type="PRINTS" id="PR00173">
    <property type="entry name" value="EDTRNSPORT"/>
</dbReference>
<feature type="transmembrane region" description="Helical" evidence="7">
    <location>
        <begin position="222"/>
        <end position="247"/>
    </location>
</feature>
<dbReference type="Pfam" id="PF00375">
    <property type="entry name" value="SDF"/>
    <property type="match status" value="1"/>
</dbReference>
<comment type="caution">
    <text evidence="8">The sequence shown here is derived from an EMBL/GenBank/DDBJ whole genome shotgun (WGS) entry which is preliminary data.</text>
</comment>
<evidence type="ECO:0000313" key="8">
    <source>
        <dbReference type="EMBL" id="MBB5987124.1"/>
    </source>
</evidence>
<dbReference type="Proteomes" id="UP001138540">
    <property type="component" value="Unassembled WGS sequence"/>
</dbReference>
<evidence type="ECO:0000256" key="2">
    <source>
        <dbReference type="ARBA" id="ARBA00022448"/>
    </source>
</evidence>
<feature type="transmembrane region" description="Helical" evidence="7">
    <location>
        <begin position="7"/>
        <end position="26"/>
    </location>
</feature>
<proteinExistence type="predicted"/>
<evidence type="ECO:0000256" key="6">
    <source>
        <dbReference type="ARBA" id="ARBA00023136"/>
    </source>
</evidence>
<keyword evidence="2" id="KW-0813">Transport</keyword>
<reference evidence="8 9" key="1">
    <citation type="submission" date="2020-08" db="EMBL/GenBank/DDBJ databases">
        <title>Exploring microbial biodiversity for novel pathways involved in the catabolism of aromatic compounds derived from lignin.</title>
        <authorList>
            <person name="Elkins J."/>
        </authorList>
    </citation>
    <scope>NUCLEOTIDE SEQUENCE [LARGE SCALE GENOMIC DNA]</scope>
    <source>
        <strain evidence="8 9">B1D3A</strain>
    </source>
</reference>
<feature type="transmembrane region" description="Helical" evidence="7">
    <location>
        <begin position="38"/>
        <end position="63"/>
    </location>
</feature>
<evidence type="ECO:0000256" key="1">
    <source>
        <dbReference type="ARBA" id="ARBA00004141"/>
    </source>
</evidence>
<gene>
    <name evidence="8" type="ORF">HNP60_003098</name>
</gene>
<dbReference type="InterPro" id="IPR001991">
    <property type="entry name" value="Na-dicarboxylate_symporter"/>
</dbReference>
<keyword evidence="6 7" id="KW-0472">Membrane</keyword>
<dbReference type="PROSITE" id="PS00713">
    <property type="entry name" value="NA_DICARBOXYL_SYMP_1"/>
    <property type="match status" value="1"/>
</dbReference>
<feature type="transmembrane region" description="Helical" evidence="7">
    <location>
        <begin position="186"/>
        <end position="210"/>
    </location>
</feature>
<dbReference type="InterPro" id="IPR036458">
    <property type="entry name" value="Na:dicarbo_symporter_sf"/>
</dbReference>